<gene>
    <name evidence="2" type="ORF">ABS361_06690</name>
</gene>
<dbReference type="RefSeq" id="WP_407051024.1">
    <property type="nucleotide sequence ID" value="NZ_CP158568.1"/>
</dbReference>
<dbReference type="InterPro" id="IPR047801">
    <property type="entry name" value="Peptidase_C45"/>
</dbReference>
<organism evidence="2">
    <name type="scientific">Methyloraptor flagellatus</name>
    <dbReference type="NCBI Taxonomy" id="3162530"/>
    <lineage>
        <taxon>Bacteria</taxon>
        <taxon>Pseudomonadati</taxon>
        <taxon>Pseudomonadota</taxon>
        <taxon>Alphaproteobacteria</taxon>
        <taxon>Hyphomicrobiales</taxon>
        <taxon>Ancalomicrobiaceae</taxon>
        <taxon>Methyloraptor</taxon>
    </lineage>
</organism>
<dbReference type="InterPro" id="IPR005079">
    <property type="entry name" value="Peptidase_C45_hydrolase"/>
</dbReference>
<reference evidence="2" key="1">
    <citation type="submission" date="2024-06" db="EMBL/GenBank/DDBJ databases">
        <title>Methylostella associata gen. nov., sp. nov., a novel Ancalomicrobiaceae-affiliated facultatively methylotrophic bacteria that feed on methanotrophs of the genus Methylococcus.</title>
        <authorList>
            <person name="Saltykova V."/>
            <person name="Danilova O.V."/>
            <person name="Oshkin I.Y."/>
            <person name="Belova S.E."/>
            <person name="Pimenov N.V."/>
            <person name="Dedysh S.N."/>
        </authorList>
    </citation>
    <scope>NUCLEOTIDE SEQUENCE</scope>
    <source>
        <strain evidence="2">S20</strain>
    </source>
</reference>
<dbReference type="PANTHER" id="PTHR34180">
    <property type="entry name" value="PEPTIDASE C45"/>
    <property type="match status" value="1"/>
</dbReference>
<dbReference type="Gene3D" id="3.60.60.10">
    <property type="entry name" value="Penicillin V Acylase, Chain A"/>
    <property type="match status" value="1"/>
</dbReference>
<accession>A0AAU7XFU4</accession>
<evidence type="ECO:0000313" key="2">
    <source>
        <dbReference type="EMBL" id="XBY45929.1"/>
    </source>
</evidence>
<dbReference type="PANTHER" id="PTHR34180:SF1">
    <property type="entry name" value="BETA-ALANYL-DOPAMINE_CARCININE HYDROLASE"/>
    <property type="match status" value="1"/>
</dbReference>
<dbReference type="EMBL" id="CP158568">
    <property type="protein sequence ID" value="XBY45929.1"/>
    <property type="molecule type" value="Genomic_DNA"/>
</dbReference>
<feature type="domain" description="Peptidase C45 hydrolase" evidence="1">
    <location>
        <begin position="117"/>
        <end position="327"/>
    </location>
</feature>
<dbReference type="Pfam" id="PF03417">
    <property type="entry name" value="AAT"/>
    <property type="match status" value="1"/>
</dbReference>
<dbReference type="AlphaFoldDB" id="A0AAU7XFU4"/>
<name>A0AAU7XFU4_9HYPH</name>
<sequence length="351" mass="36904">MTPSMPTTLTRLAFSGTPRDFGVALGRFGAAAVHGYLTATRGWAEITAFRDDDRVLRMERLVAERLPRHRAEIAGLAEGLGLPETDVFAWHCRGDLRAAAAVPDVPEGCTTLLVPGDEPLIAHNEDGDPAFRGACALVEARIDGGPALTAFAYPGSLPGNAFGWNAHGLVATVNNVRPIGMGVRAGEAGLPRMILGRALLDSPDLDAAARLVMDNPRAGGFHFAVAQAGDRRLISIEFTGAAVSVVALDRPSAHANHLVHTAMRDTPQIVTASSAARQQRADTILTRDPTIAPQVFLGDTAGDLPIHRAAPDDPDEENTLATLVVRARRDGLSGEVRDADGAVTAVLDGHG</sequence>
<proteinExistence type="predicted"/>
<dbReference type="KEGG" id="mflg:ABS361_06690"/>
<evidence type="ECO:0000259" key="1">
    <source>
        <dbReference type="Pfam" id="PF03417"/>
    </source>
</evidence>
<dbReference type="InterPro" id="IPR047794">
    <property type="entry name" value="C45_proenzyme-like"/>
</dbReference>
<dbReference type="NCBIfam" id="NF040521">
    <property type="entry name" value="C45_proenzyme"/>
    <property type="match status" value="1"/>
</dbReference>
<protein>
    <submittedName>
        <fullName evidence="2">C45 family peptidase</fullName>
    </submittedName>
</protein>